<dbReference type="EMBL" id="JAAMPC010000002">
    <property type="protein sequence ID" value="KAG2325784.1"/>
    <property type="molecule type" value="Genomic_DNA"/>
</dbReference>
<keyword evidence="6" id="KW-1185">Reference proteome</keyword>
<feature type="compositionally biased region" description="Polar residues" evidence="1">
    <location>
        <begin position="449"/>
        <end position="469"/>
    </location>
</feature>
<feature type="region of interest" description="Disordered" evidence="1">
    <location>
        <begin position="216"/>
        <end position="469"/>
    </location>
</feature>
<evidence type="ECO:0008006" key="7">
    <source>
        <dbReference type="Google" id="ProtNLM"/>
    </source>
</evidence>
<sequence length="1026" mass="119042">MSHRYSREEKKKWISSQPQTQTNRKPPVQIPEIDTTALIEENKFTLIGRVTNPAVQNTKALVEFFLQHWNVSGRITGRDLGPLLFQFRFENEKDLLTILNKAPFHFKRWMILVQRWEPVVSDKFPAFLPFWIQINGLPLHYWSDEAIRAIGKELGKVEDCIPTQARVRVLINGLNPLEMTRDIILPSGEITEVEFNYDNLQKHCFRCHSLSHEKDDCPIRENSRERDRSPSRIGISQRNTMARLDENRRKYEERRREKSHHAQQKREAPLPYARRNNYEDHRTDERYNSRHQTYAPVTSEYRRGREDYIQEQSLSRESGARAGSRSNLHGSGIQSKATESQVRGREGRTQRSEDRRTPSHDSVSKLQSPNRAVPIPHSTDLRRVLSRRDEEEDTGEQVSSGRRPIKERILLPGIPSSTDLRRSLSLRDERDETVGQLPADKPSAKQRLSLPSNGKSRLGNQGNSTGSSRLQDIEIQYLEETMELPHNSNNRPSGSRPPRVLSTPLEESSPIRSLSEDRRHVSLRLGPQPMDSRLESPIQNRLPEQPVIVTRSVAKKKEGKMPQKKKYTISPLNGVSMKKRRVTKTQNSPKRRTQAGNIAASSQRQRNPTTTIIPAITKKHKDFRTMNQDEVVLRLFQKTEYTCHFTVPPSGTGGGLSLSWKPELKVDILSSSSNYIDTSITLYQRTMFVSFIYGSPHQENRTQFWNRLTEIGAGRDEEAWLVVGDFNDLLDNSEKVGGPLRWEGSFLAFRSFVSQMGLWDLQHSGNSLSWRGNRYSHFIQSRLDRAMINCKWAENFPSGCCEYLRFEGSDHRPILVHLNQSTPKKRGLFRFDRRLKDKPEIKDLVEEHWTLMSYESVFSKICRIRRKIMEWSKLQNRNSKALILDTQTKLEEALSCTTPDSSVIGALTQVLENAYREEELYWRQRSRVQWLHSGDRNSEFFHAVTRERRTINKFSVLENSSGQPVFEEEQIVKTISDYYMELFSSQQTPSLHEIDDEELYLIMSSSPTNSSTTFKPRELVYDALWR</sequence>
<feature type="compositionally biased region" description="Basic and acidic residues" evidence="1">
    <location>
        <begin position="342"/>
        <end position="363"/>
    </location>
</feature>
<feature type="domain" description="Endonuclease/exonuclease/phosphatase" evidence="2">
    <location>
        <begin position="641"/>
        <end position="789"/>
    </location>
</feature>
<feature type="compositionally biased region" description="Basic and acidic residues" evidence="1">
    <location>
        <begin position="243"/>
        <end position="256"/>
    </location>
</feature>
<name>A0A8X7W886_BRACI</name>
<dbReference type="InterPro" id="IPR005135">
    <property type="entry name" value="Endo/exonuclease/phosphatase"/>
</dbReference>
<feature type="domain" description="DUF4283" evidence="3">
    <location>
        <begin position="39"/>
        <end position="119"/>
    </location>
</feature>
<dbReference type="InterPro" id="IPR040256">
    <property type="entry name" value="At4g02000-like"/>
</dbReference>
<dbReference type="InterPro" id="IPR025836">
    <property type="entry name" value="Zn_knuckle_CX2CX4HX4C"/>
</dbReference>
<feature type="compositionally biased region" description="Basic and acidic residues" evidence="1">
    <location>
        <begin position="276"/>
        <end position="288"/>
    </location>
</feature>
<feature type="domain" description="Zinc knuckle CX2CX4HX4C" evidence="4">
    <location>
        <begin position="175"/>
        <end position="218"/>
    </location>
</feature>
<dbReference type="AlphaFoldDB" id="A0A8X7W886"/>
<feature type="compositionally biased region" description="Basic residues" evidence="1">
    <location>
        <begin position="578"/>
        <end position="593"/>
    </location>
</feature>
<feature type="region of interest" description="Disordered" evidence="1">
    <location>
        <begin position="1"/>
        <end position="27"/>
    </location>
</feature>
<proteinExistence type="predicted"/>
<feature type="region of interest" description="Disordered" evidence="1">
    <location>
        <begin position="578"/>
        <end position="608"/>
    </location>
</feature>
<evidence type="ECO:0000256" key="1">
    <source>
        <dbReference type="SAM" id="MobiDB-lite"/>
    </source>
</evidence>
<dbReference type="SUPFAM" id="SSF56219">
    <property type="entry name" value="DNase I-like"/>
    <property type="match status" value="1"/>
</dbReference>
<dbReference type="Gene3D" id="3.60.10.10">
    <property type="entry name" value="Endonuclease/exonuclease/phosphatase"/>
    <property type="match status" value="1"/>
</dbReference>
<dbReference type="InterPro" id="IPR025558">
    <property type="entry name" value="DUF4283"/>
</dbReference>
<feature type="compositionally biased region" description="Polar residues" evidence="1">
    <location>
        <begin position="327"/>
        <end position="341"/>
    </location>
</feature>
<dbReference type="GO" id="GO:0003824">
    <property type="term" value="F:catalytic activity"/>
    <property type="evidence" value="ECO:0007669"/>
    <property type="project" value="InterPro"/>
</dbReference>
<reference evidence="5 6" key="1">
    <citation type="submission" date="2020-02" db="EMBL/GenBank/DDBJ databases">
        <authorList>
            <person name="Ma Q."/>
            <person name="Huang Y."/>
            <person name="Song X."/>
            <person name="Pei D."/>
        </authorList>
    </citation>
    <scope>NUCLEOTIDE SEQUENCE [LARGE SCALE GENOMIC DNA]</scope>
    <source>
        <strain evidence="5">Sxm20200214</strain>
        <tissue evidence="5">Leaf</tissue>
    </source>
</reference>
<feature type="compositionally biased region" description="Basic and acidic residues" evidence="1">
    <location>
        <begin position="419"/>
        <end position="433"/>
    </location>
</feature>
<feature type="region of interest" description="Disordered" evidence="1">
    <location>
        <begin position="483"/>
        <end position="535"/>
    </location>
</feature>
<protein>
    <recommendedName>
        <fullName evidence="7">DUF4283 domain-containing protein</fullName>
    </recommendedName>
</protein>
<dbReference type="Pfam" id="PF14392">
    <property type="entry name" value="zf-CCHC_4"/>
    <property type="match status" value="1"/>
</dbReference>
<accession>A0A8X7W886</accession>
<evidence type="ECO:0000259" key="2">
    <source>
        <dbReference type="Pfam" id="PF03372"/>
    </source>
</evidence>
<dbReference type="Pfam" id="PF03372">
    <property type="entry name" value="Exo_endo_phos"/>
    <property type="match status" value="1"/>
</dbReference>
<gene>
    <name evidence="5" type="ORF">Bca52824_008512</name>
</gene>
<dbReference type="PANTHER" id="PTHR31286">
    <property type="entry name" value="GLYCINE-RICH CELL WALL STRUCTURAL PROTEIN 1.8-LIKE"/>
    <property type="match status" value="1"/>
</dbReference>
<dbReference type="Pfam" id="PF14111">
    <property type="entry name" value="DUF4283"/>
    <property type="match status" value="1"/>
</dbReference>
<dbReference type="Proteomes" id="UP000886595">
    <property type="component" value="Unassembled WGS sequence"/>
</dbReference>
<evidence type="ECO:0000259" key="4">
    <source>
        <dbReference type="Pfam" id="PF14392"/>
    </source>
</evidence>
<feature type="compositionally biased region" description="Polar residues" evidence="1">
    <location>
        <begin position="14"/>
        <end position="24"/>
    </location>
</feature>
<dbReference type="InterPro" id="IPR036691">
    <property type="entry name" value="Endo/exonu/phosph_ase_sf"/>
</dbReference>
<dbReference type="OrthoDB" id="682893at2759"/>
<feature type="compositionally biased region" description="Polar residues" evidence="1">
    <location>
        <begin position="594"/>
        <end position="607"/>
    </location>
</feature>
<evidence type="ECO:0000259" key="3">
    <source>
        <dbReference type="Pfam" id="PF14111"/>
    </source>
</evidence>
<dbReference type="PANTHER" id="PTHR31286:SF163">
    <property type="entry name" value="ZINC KNUCKLE CX2CX4HX4C DOMAIN-CONTAINING PROTEIN"/>
    <property type="match status" value="1"/>
</dbReference>
<feature type="compositionally biased region" description="Basic and acidic residues" evidence="1">
    <location>
        <begin position="379"/>
        <end position="389"/>
    </location>
</feature>
<feature type="compositionally biased region" description="Basic and acidic residues" evidence="1">
    <location>
        <begin position="1"/>
        <end position="12"/>
    </location>
</feature>
<evidence type="ECO:0000313" key="6">
    <source>
        <dbReference type="Proteomes" id="UP000886595"/>
    </source>
</evidence>
<feature type="compositionally biased region" description="Low complexity" evidence="1">
    <location>
        <begin position="313"/>
        <end position="326"/>
    </location>
</feature>
<feature type="compositionally biased region" description="Basic and acidic residues" evidence="1">
    <location>
        <begin position="216"/>
        <end position="230"/>
    </location>
</feature>
<organism evidence="5 6">
    <name type="scientific">Brassica carinata</name>
    <name type="common">Ethiopian mustard</name>
    <name type="synonym">Abyssinian cabbage</name>
    <dbReference type="NCBI Taxonomy" id="52824"/>
    <lineage>
        <taxon>Eukaryota</taxon>
        <taxon>Viridiplantae</taxon>
        <taxon>Streptophyta</taxon>
        <taxon>Embryophyta</taxon>
        <taxon>Tracheophyta</taxon>
        <taxon>Spermatophyta</taxon>
        <taxon>Magnoliopsida</taxon>
        <taxon>eudicotyledons</taxon>
        <taxon>Gunneridae</taxon>
        <taxon>Pentapetalae</taxon>
        <taxon>rosids</taxon>
        <taxon>malvids</taxon>
        <taxon>Brassicales</taxon>
        <taxon>Brassicaceae</taxon>
        <taxon>Brassiceae</taxon>
        <taxon>Brassica</taxon>
    </lineage>
</organism>
<evidence type="ECO:0000313" key="5">
    <source>
        <dbReference type="EMBL" id="KAG2325784.1"/>
    </source>
</evidence>
<comment type="caution">
    <text evidence="5">The sequence shown here is derived from an EMBL/GenBank/DDBJ whole genome shotgun (WGS) entry which is preliminary data.</text>
</comment>